<keyword evidence="5 6" id="KW-0694">RNA-binding</keyword>
<dbReference type="PROSITE" id="PS50890">
    <property type="entry name" value="PUA"/>
    <property type="match status" value="1"/>
</dbReference>
<evidence type="ECO:0000259" key="7">
    <source>
        <dbReference type="PROSITE" id="PS51686"/>
    </source>
</evidence>
<dbReference type="PRINTS" id="PR02008">
    <property type="entry name" value="RCMTFAMILY"/>
</dbReference>
<reference evidence="8" key="1">
    <citation type="submission" date="2025-08" db="UniProtKB">
        <authorList>
            <consortium name="Ensembl"/>
        </authorList>
    </citation>
    <scope>IDENTIFICATION</scope>
</reference>
<dbReference type="Proteomes" id="UP000261540">
    <property type="component" value="Unplaced"/>
</dbReference>
<keyword evidence="9" id="KW-1185">Reference proteome</keyword>
<dbReference type="STRING" id="1676925.ENSPKIP00000030521"/>
<comment type="similarity">
    <text evidence="1 6">Belongs to the class I-like SAM-binding methyltransferase superfamily. RsmB/NOP family.</text>
</comment>
<dbReference type="CDD" id="cd21150">
    <property type="entry name" value="PUA_NSun6-like"/>
    <property type="match status" value="1"/>
</dbReference>
<dbReference type="SMR" id="A0A3B3SKH1"/>
<dbReference type="PROSITE" id="PS01153">
    <property type="entry name" value="NOL1_NOP2_SUN"/>
    <property type="match status" value="1"/>
</dbReference>
<keyword evidence="2 6" id="KW-0489">Methyltransferase</keyword>
<organism evidence="8 9">
    <name type="scientific">Paramormyrops kingsleyae</name>
    <dbReference type="NCBI Taxonomy" id="1676925"/>
    <lineage>
        <taxon>Eukaryota</taxon>
        <taxon>Metazoa</taxon>
        <taxon>Chordata</taxon>
        <taxon>Craniata</taxon>
        <taxon>Vertebrata</taxon>
        <taxon>Euteleostomi</taxon>
        <taxon>Actinopterygii</taxon>
        <taxon>Neopterygii</taxon>
        <taxon>Teleostei</taxon>
        <taxon>Osteoglossocephala</taxon>
        <taxon>Osteoglossomorpha</taxon>
        <taxon>Osteoglossiformes</taxon>
        <taxon>Mormyridae</taxon>
        <taxon>Paramormyrops</taxon>
    </lineage>
</organism>
<dbReference type="InterPro" id="IPR029063">
    <property type="entry name" value="SAM-dependent_MTases_sf"/>
</dbReference>
<evidence type="ECO:0000256" key="6">
    <source>
        <dbReference type="PROSITE-ProRule" id="PRU01023"/>
    </source>
</evidence>
<feature type="domain" description="SAM-dependent MTase RsmB/NOP-type" evidence="7">
    <location>
        <begin position="159"/>
        <end position="481"/>
    </location>
</feature>
<dbReference type="GO" id="GO:0003723">
    <property type="term" value="F:RNA binding"/>
    <property type="evidence" value="ECO:0007669"/>
    <property type="project" value="UniProtKB-UniRule"/>
</dbReference>
<dbReference type="InterPro" id="IPR015947">
    <property type="entry name" value="PUA-like_sf"/>
</dbReference>
<feature type="binding site" evidence="6">
    <location>
        <position position="342"/>
    </location>
    <ligand>
        <name>S-adenosyl-L-methionine</name>
        <dbReference type="ChEBI" id="CHEBI:59789"/>
    </ligand>
</feature>
<dbReference type="AlphaFoldDB" id="A0A3B3SKH1"/>
<protein>
    <submittedName>
        <fullName evidence="8">NOP2/Sun RNA methyltransferase 6</fullName>
    </submittedName>
</protein>
<dbReference type="Gene3D" id="2.30.130.10">
    <property type="entry name" value="PUA domain"/>
    <property type="match status" value="1"/>
</dbReference>
<dbReference type="SUPFAM" id="SSF53335">
    <property type="entry name" value="S-adenosyl-L-methionine-dependent methyltransferases"/>
    <property type="match status" value="1"/>
</dbReference>
<dbReference type="SUPFAM" id="SSF88697">
    <property type="entry name" value="PUA domain-like"/>
    <property type="match status" value="1"/>
</dbReference>
<evidence type="ECO:0000256" key="4">
    <source>
        <dbReference type="ARBA" id="ARBA00022691"/>
    </source>
</evidence>
<feature type="binding site" evidence="6">
    <location>
        <position position="319"/>
    </location>
    <ligand>
        <name>S-adenosyl-L-methionine</name>
        <dbReference type="ChEBI" id="CHEBI:59789"/>
    </ligand>
</feature>
<feature type="binding site" evidence="6">
    <location>
        <position position="284"/>
    </location>
    <ligand>
        <name>S-adenosyl-L-methionine</name>
        <dbReference type="ChEBI" id="CHEBI:59789"/>
    </ligand>
</feature>
<dbReference type="Ensembl" id="ENSPKIT00000011341.1">
    <property type="protein sequence ID" value="ENSPKIP00000030521.1"/>
    <property type="gene ID" value="ENSPKIG00000011356.1"/>
</dbReference>
<dbReference type="CDD" id="cd02440">
    <property type="entry name" value="AdoMet_MTases"/>
    <property type="match status" value="1"/>
</dbReference>
<evidence type="ECO:0000256" key="3">
    <source>
        <dbReference type="ARBA" id="ARBA00022679"/>
    </source>
</evidence>
<dbReference type="InterPro" id="IPR018314">
    <property type="entry name" value="RsmB/NOL1/NOP2-like_CS"/>
</dbReference>
<dbReference type="InterPro" id="IPR049560">
    <property type="entry name" value="MeTrfase_RsmB-F_NOP2_cat"/>
</dbReference>
<evidence type="ECO:0000313" key="8">
    <source>
        <dbReference type="Ensembl" id="ENSPKIP00000030521.1"/>
    </source>
</evidence>
<reference evidence="8" key="2">
    <citation type="submission" date="2025-09" db="UniProtKB">
        <authorList>
            <consortium name="Ensembl"/>
        </authorList>
    </citation>
    <scope>IDENTIFICATION</scope>
</reference>
<dbReference type="PROSITE" id="PS51686">
    <property type="entry name" value="SAM_MT_RSMB_NOP"/>
    <property type="match status" value="1"/>
</dbReference>
<dbReference type="Pfam" id="PF01472">
    <property type="entry name" value="PUA"/>
    <property type="match status" value="1"/>
</dbReference>
<sequence>MRTVMQAFGESCTRTVSVLPKLKLKPEVRQYLSNAFQNKELLAEVGEQEANKKFEELLTYLSHPPGFTCVRASTHLESLETIRDQLVDELQKQVAWSSGRGPVPIFTHPQVPDVLLIPVTGPLSVCPQRSEVIVGAQCGNSVLRGANVFAPGVLSAPKYMKAGDSVAVCSDVEGRCTRGATEFQGRKVFLGNGIAVMSRAAIFQADEPVRGVAVRVQEPVYHSPSFDGLLPRLVFLQNLPSVVVSHVLGPQPGERILDMCAAPGGKTSHIAALMGDQGEVIALDKIASKVERIRQNASTLELDCITAYCFNSIRAVCADQAQVPGNGGPPFPPESFDRVLLDAPCSGLGQRPNMACPLSLREVTSYQPLQRKLFHAAVRLLRRSGTLVYSTCTVTLAENEEQVAWALSTFPDLTLQLQIPHIGGEGMPGAGLSNDQRRLVQRFSPRHEPSDSGLAGRDQSSILRQANADTIGFFIAKFQKT</sequence>
<accession>A0A3B3SKH1</accession>
<dbReference type="InterPro" id="IPR036974">
    <property type="entry name" value="PUA_sf"/>
</dbReference>
<dbReference type="PANTHER" id="PTHR22807:SF34">
    <property type="entry name" value="TRNA (CYTOSINE(72)-C(5))-METHYLTRANSFERASE NSUN6"/>
    <property type="match status" value="1"/>
</dbReference>
<evidence type="ECO:0000256" key="5">
    <source>
        <dbReference type="ARBA" id="ARBA00022884"/>
    </source>
</evidence>
<dbReference type="GO" id="GO:0008173">
    <property type="term" value="F:RNA methyltransferase activity"/>
    <property type="evidence" value="ECO:0007669"/>
    <property type="project" value="InterPro"/>
</dbReference>
<proteinExistence type="inferred from homology"/>
<name>A0A3B3SKH1_9TELE</name>
<feature type="binding site" evidence="6">
    <location>
        <begin position="260"/>
        <end position="266"/>
    </location>
    <ligand>
        <name>S-adenosyl-L-methionine</name>
        <dbReference type="ChEBI" id="CHEBI:59789"/>
    </ligand>
</feature>
<evidence type="ECO:0000256" key="2">
    <source>
        <dbReference type="ARBA" id="ARBA00022603"/>
    </source>
</evidence>
<evidence type="ECO:0000256" key="1">
    <source>
        <dbReference type="ARBA" id="ARBA00007494"/>
    </source>
</evidence>
<dbReference type="InterPro" id="IPR002478">
    <property type="entry name" value="PUA"/>
</dbReference>
<keyword evidence="4 6" id="KW-0949">S-adenosyl-L-methionine</keyword>
<feature type="active site" description="Nucleophile" evidence="6">
    <location>
        <position position="392"/>
    </location>
</feature>
<keyword evidence="3 6" id="KW-0808">Transferase</keyword>
<dbReference type="SMART" id="SM00359">
    <property type="entry name" value="PUA"/>
    <property type="match status" value="1"/>
</dbReference>
<dbReference type="InterPro" id="IPR001678">
    <property type="entry name" value="MeTrfase_RsmB-F_NOP2_dom"/>
</dbReference>
<dbReference type="PANTHER" id="PTHR22807">
    <property type="entry name" value="NOP2 YEAST -RELATED NOL1/NOP2/FMU SUN DOMAIN-CONTAINING"/>
    <property type="match status" value="1"/>
</dbReference>
<dbReference type="InterPro" id="IPR023267">
    <property type="entry name" value="RCMT"/>
</dbReference>
<dbReference type="Gene3D" id="3.40.50.150">
    <property type="entry name" value="Vaccinia Virus protein VP39"/>
    <property type="match status" value="1"/>
</dbReference>
<dbReference type="Pfam" id="PF01189">
    <property type="entry name" value="Methyltr_RsmB-F"/>
    <property type="match status" value="1"/>
</dbReference>
<dbReference type="GeneTree" id="ENSGT00940000155370"/>
<evidence type="ECO:0000313" key="9">
    <source>
        <dbReference type="Proteomes" id="UP000261540"/>
    </source>
</evidence>
<dbReference type="GO" id="GO:0001510">
    <property type="term" value="P:RNA methylation"/>
    <property type="evidence" value="ECO:0007669"/>
    <property type="project" value="InterPro"/>
</dbReference>